<proteinExistence type="predicted"/>
<sequence>MNHYENAPLGPDFYEVLGISRNATMDESYRRSALLNHPDKISTLPGHDAQEALEKFQLINRAYEVLHDEKKRKVYDKYGERGIQMFESMGGYSSFMDPNILIYMNYVFLALSFFIGLLIMFPSFISVKVDGKVDWPWPVVFIPAFIADLIVLSLVWVLSKSPEKNHEDREHPDDEPLDDIKKNSFFQRISILSYFLAFALFQVLISLRLQEVVTSSWALVFIPWWIMELFHLLISFIGFITIVKMGKSPSYNAADEETEIHHSRPLSSKEILLQVYDIFINIVLRIIQSILLVLKLDNDQFAPWQLVFLPLYLIGILSFISIILSYRELRSGTGMQTEQIRQEKSAKLLASVVFFIIFGALFYTGLGLLIQRLTSSNGIPSGAVIFIPIFIILSLLFCCFCCCLPCLTRLENPELHREVHQMVPVSSNRRLGWKI</sequence>
<organism evidence="3 4">
    <name type="scientific">Clydaea vesicula</name>
    <dbReference type="NCBI Taxonomy" id="447962"/>
    <lineage>
        <taxon>Eukaryota</taxon>
        <taxon>Fungi</taxon>
        <taxon>Fungi incertae sedis</taxon>
        <taxon>Chytridiomycota</taxon>
        <taxon>Chytridiomycota incertae sedis</taxon>
        <taxon>Chytridiomycetes</taxon>
        <taxon>Lobulomycetales</taxon>
        <taxon>Lobulomycetaceae</taxon>
        <taxon>Clydaea</taxon>
    </lineage>
</organism>
<dbReference type="PROSITE" id="PS00636">
    <property type="entry name" value="DNAJ_1"/>
    <property type="match status" value="1"/>
</dbReference>
<dbReference type="InterPro" id="IPR036869">
    <property type="entry name" value="J_dom_sf"/>
</dbReference>
<feature type="transmembrane region" description="Helical" evidence="1">
    <location>
        <begin position="103"/>
        <end position="125"/>
    </location>
</feature>
<dbReference type="SMART" id="SM00271">
    <property type="entry name" value="DnaJ"/>
    <property type="match status" value="1"/>
</dbReference>
<gene>
    <name evidence="3" type="ORF">HK099_004963</name>
</gene>
<dbReference type="CDD" id="cd06257">
    <property type="entry name" value="DnaJ"/>
    <property type="match status" value="1"/>
</dbReference>
<dbReference type="Gene3D" id="1.10.287.110">
    <property type="entry name" value="DnaJ domain"/>
    <property type="match status" value="1"/>
</dbReference>
<feature type="transmembrane region" description="Helical" evidence="1">
    <location>
        <begin position="306"/>
        <end position="327"/>
    </location>
</feature>
<dbReference type="SUPFAM" id="SSF46565">
    <property type="entry name" value="Chaperone J-domain"/>
    <property type="match status" value="1"/>
</dbReference>
<dbReference type="EMBL" id="JADGJW010000369">
    <property type="protein sequence ID" value="KAJ3218675.1"/>
    <property type="molecule type" value="Genomic_DNA"/>
</dbReference>
<dbReference type="Proteomes" id="UP001211065">
    <property type="component" value="Unassembled WGS sequence"/>
</dbReference>
<keyword evidence="1" id="KW-0472">Membrane</keyword>
<dbReference type="PRINTS" id="PR00625">
    <property type="entry name" value="JDOMAIN"/>
</dbReference>
<dbReference type="Pfam" id="PF00226">
    <property type="entry name" value="DnaJ"/>
    <property type="match status" value="1"/>
</dbReference>
<evidence type="ECO:0000313" key="3">
    <source>
        <dbReference type="EMBL" id="KAJ3218675.1"/>
    </source>
</evidence>
<accession>A0AAD5TZV8</accession>
<dbReference type="AlphaFoldDB" id="A0AAD5TZV8"/>
<feature type="transmembrane region" description="Helical" evidence="1">
    <location>
        <begin position="348"/>
        <end position="370"/>
    </location>
</feature>
<feature type="transmembrane region" description="Helical" evidence="1">
    <location>
        <begin position="191"/>
        <end position="209"/>
    </location>
</feature>
<comment type="caution">
    <text evidence="3">The sequence shown here is derived from an EMBL/GenBank/DDBJ whole genome shotgun (WGS) entry which is preliminary data.</text>
</comment>
<keyword evidence="4" id="KW-1185">Reference proteome</keyword>
<evidence type="ECO:0000259" key="2">
    <source>
        <dbReference type="PROSITE" id="PS50076"/>
    </source>
</evidence>
<feature type="transmembrane region" description="Helical" evidence="1">
    <location>
        <begin position="271"/>
        <end position="294"/>
    </location>
</feature>
<dbReference type="PANTHER" id="PTHR13568:SF9">
    <property type="entry name" value="TRANSMEMBRANE PROTEIN 203"/>
    <property type="match status" value="1"/>
</dbReference>
<dbReference type="InterPro" id="IPR019396">
    <property type="entry name" value="TM_Fragile-X-F-assoc"/>
</dbReference>
<feature type="transmembrane region" description="Helical" evidence="1">
    <location>
        <begin position="382"/>
        <end position="407"/>
    </location>
</feature>
<protein>
    <recommendedName>
        <fullName evidence="2">J domain-containing protein</fullName>
    </recommendedName>
</protein>
<feature type="transmembrane region" description="Helical" evidence="1">
    <location>
        <begin position="137"/>
        <end position="159"/>
    </location>
</feature>
<evidence type="ECO:0000313" key="4">
    <source>
        <dbReference type="Proteomes" id="UP001211065"/>
    </source>
</evidence>
<feature type="domain" description="J" evidence="2">
    <location>
        <begin position="12"/>
        <end position="79"/>
    </location>
</feature>
<dbReference type="InterPro" id="IPR001623">
    <property type="entry name" value="DnaJ_domain"/>
</dbReference>
<dbReference type="InterPro" id="IPR018253">
    <property type="entry name" value="DnaJ_domain_CS"/>
</dbReference>
<name>A0AAD5TZV8_9FUNG</name>
<evidence type="ECO:0000256" key="1">
    <source>
        <dbReference type="SAM" id="Phobius"/>
    </source>
</evidence>
<keyword evidence="1" id="KW-1133">Transmembrane helix</keyword>
<feature type="transmembrane region" description="Helical" evidence="1">
    <location>
        <begin position="221"/>
        <end position="243"/>
    </location>
</feature>
<dbReference type="PROSITE" id="PS50076">
    <property type="entry name" value="DNAJ_2"/>
    <property type="match status" value="1"/>
</dbReference>
<keyword evidence="1" id="KW-0812">Transmembrane</keyword>
<dbReference type="Pfam" id="PF10269">
    <property type="entry name" value="Tmemb_185A"/>
    <property type="match status" value="1"/>
</dbReference>
<dbReference type="PANTHER" id="PTHR13568">
    <property type="entry name" value="FAM11A, B PROTEIN"/>
    <property type="match status" value="1"/>
</dbReference>
<reference evidence="3" key="1">
    <citation type="submission" date="2020-05" db="EMBL/GenBank/DDBJ databases">
        <title>Phylogenomic resolution of chytrid fungi.</title>
        <authorList>
            <person name="Stajich J.E."/>
            <person name="Amses K."/>
            <person name="Simmons R."/>
            <person name="Seto K."/>
            <person name="Myers J."/>
            <person name="Bonds A."/>
            <person name="Quandt C.A."/>
            <person name="Barry K."/>
            <person name="Liu P."/>
            <person name="Grigoriev I."/>
            <person name="Longcore J.E."/>
            <person name="James T.Y."/>
        </authorList>
    </citation>
    <scope>NUCLEOTIDE SEQUENCE</scope>
    <source>
        <strain evidence="3">JEL0476</strain>
    </source>
</reference>